<dbReference type="Proteomes" id="UP000319792">
    <property type="component" value="Unassembled WGS sequence"/>
</dbReference>
<dbReference type="Gene3D" id="3.60.21.10">
    <property type="match status" value="1"/>
</dbReference>
<sequence length="256" mass="29192">MRYYTADLHLGHQLVADTRQYDNTDVHDSAILSKLHALNPKGDQLYILGDLSGGSKRATERALDLLAEVPVTKHLILGNHDPAHPMHRDAWKWQRRYLDVFESVQPYARQRFTVDGQRHEVLLSHFPYGGDHTDTERYSQYRLPDEGRWLLHGHTHSGKRTSTPPGGQSYGAWWDGRENYQLHVGWDAWRRPVSEDDIAALIREGTPNTPDLQAELAESLRRHRGLRGHPAIPIPTTVPEQTAARFTGPTITPEEN</sequence>
<dbReference type="InterPro" id="IPR029052">
    <property type="entry name" value="Metallo-depent_PP-like"/>
</dbReference>
<dbReference type="InterPro" id="IPR004843">
    <property type="entry name" value="Calcineurin-like_PHP"/>
</dbReference>
<organism evidence="2 3">
    <name type="scientific">Tsukamurella sputi</name>
    <dbReference type="NCBI Taxonomy" id="2591848"/>
    <lineage>
        <taxon>Bacteria</taxon>
        <taxon>Bacillati</taxon>
        <taxon>Actinomycetota</taxon>
        <taxon>Actinomycetes</taxon>
        <taxon>Mycobacteriales</taxon>
        <taxon>Tsukamurellaceae</taxon>
        <taxon>Tsukamurella</taxon>
    </lineage>
</organism>
<keyword evidence="3" id="KW-1185">Reference proteome</keyword>
<dbReference type="OrthoDB" id="5380073at2"/>
<dbReference type="EMBL" id="VIGV01000004">
    <property type="protein sequence ID" value="TWS23181.1"/>
    <property type="molecule type" value="Genomic_DNA"/>
</dbReference>
<evidence type="ECO:0000313" key="2">
    <source>
        <dbReference type="EMBL" id="TWS23181.1"/>
    </source>
</evidence>
<proteinExistence type="predicted"/>
<evidence type="ECO:0000313" key="3">
    <source>
        <dbReference type="Proteomes" id="UP000319792"/>
    </source>
</evidence>
<feature type="domain" description="Calcineurin-like phosphoesterase" evidence="1">
    <location>
        <begin position="5"/>
        <end position="157"/>
    </location>
</feature>
<protein>
    <submittedName>
        <fullName evidence="2">Metallophosphatase</fullName>
    </submittedName>
</protein>
<comment type="caution">
    <text evidence="2">The sequence shown here is derived from an EMBL/GenBank/DDBJ whole genome shotgun (WGS) entry which is preliminary data.</text>
</comment>
<reference evidence="2 3" key="1">
    <citation type="submission" date="2019-06" db="EMBL/GenBank/DDBJ databases">
        <authorList>
            <person name="Teng J.L.L."/>
            <person name="Lee H.H."/>
            <person name="Lau S.K.P."/>
            <person name="Woo P.C.Y."/>
        </authorList>
    </citation>
    <scope>NUCLEOTIDE SEQUENCE [LARGE SCALE GENOMIC DNA]</scope>
    <source>
        <strain evidence="2 3">HKU70</strain>
    </source>
</reference>
<dbReference type="RefSeq" id="WP_146434606.1">
    <property type="nucleotide sequence ID" value="NZ_VIGV01000004.1"/>
</dbReference>
<accession>A0A5C5RLV9</accession>
<dbReference type="GO" id="GO:0016787">
    <property type="term" value="F:hydrolase activity"/>
    <property type="evidence" value="ECO:0007669"/>
    <property type="project" value="InterPro"/>
</dbReference>
<evidence type="ECO:0000259" key="1">
    <source>
        <dbReference type="Pfam" id="PF00149"/>
    </source>
</evidence>
<dbReference type="Pfam" id="PF00149">
    <property type="entry name" value="Metallophos"/>
    <property type="match status" value="1"/>
</dbReference>
<name>A0A5C5RLV9_9ACTN</name>
<reference evidence="2 3" key="2">
    <citation type="submission" date="2019-08" db="EMBL/GenBank/DDBJ databases">
        <title>Tsukamurella conjunctivitidis sp. nov., Tsukamurella assacharolytica sp. nov. and Tsukamurella sputae sp. nov. isolated from patients with conjunctivitis, bacteraemia (lymphoma) and respiratory infection (sputum) in Hong Kong.</title>
        <authorList>
            <person name="Fok K.M.N."/>
            <person name="Fong J.Y.H."/>
        </authorList>
    </citation>
    <scope>NUCLEOTIDE SEQUENCE [LARGE SCALE GENOMIC DNA]</scope>
    <source>
        <strain evidence="2 3">HKU70</strain>
    </source>
</reference>
<gene>
    <name evidence="2" type="ORF">FK268_12745</name>
</gene>
<dbReference type="AlphaFoldDB" id="A0A5C5RLV9"/>
<dbReference type="SUPFAM" id="SSF56300">
    <property type="entry name" value="Metallo-dependent phosphatases"/>
    <property type="match status" value="1"/>
</dbReference>